<protein>
    <submittedName>
        <fullName evidence="1">Uncharacterized protein</fullName>
    </submittedName>
</protein>
<sequence length="105" mass="10920">MGHCYSKDSVADSVVKNQTTAGSTAPNPPRTCTPSAANGINDRSNSNTSNHSFTGSPDCVPRRSSSHAVAGEDSQEDVQVALPSSVSSEADHVGDFETEGKRNDP</sequence>
<proteinExistence type="predicted"/>
<evidence type="ECO:0000313" key="1">
    <source>
        <dbReference type="EMBL" id="KAI3823834.1"/>
    </source>
</evidence>
<dbReference type="EMBL" id="CM042019">
    <property type="protein sequence ID" value="KAI3823834.1"/>
    <property type="molecule type" value="Genomic_DNA"/>
</dbReference>
<organism evidence="1 2">
    <name type="scientific">Smallanthus sonchifolius</name>
    <dbReference type="NCBI Taxonomy" id="185202"/>
    <lineage>
        <taxon>Eukaryota</taxon>
        <taxon>Viridiplantae</taxon>
        <taxon>Streptophyta</taxon>
        <taxon>Embryophyta</taxon>
        <taxon>Tracheophyta</taxon>
        <taxon>Spermatophyta</taxon>
        <taxon>Magnoliopsida</taxon>
        <taxon>eudicotyledons</taxon>
        <taxon>Gunneridae</taxon>
        <taxon>Pentapetalae</taxon>
        <taxon>asterids</taxon>
        <taxon>campanulids</taxon>
        <taxon>Asterales</taxon>
        <taxon>Asteraceae</taxon>
        <taxon>Asteroideae</taxon>
        <taxon>Heliantheae alliance</taxon>
        <taxon>Millerieae</taxon>
        <taxon>Smallanthus</taxon>
    </lineage>
</organism>
<name>A0ACB9JV87_9ASTR</name>
<accession>A0ACB9JV87</accession>
<keyword evidence="2" id="KW-1185">Reference proteome</keyword>
<reference evidence="2" key="1">
    <citation type="journal article" date="2022" name="Mol. Ecol. Resour.">
        <title>The genomes of chicory, endive, great burdock and yacon provide insights into Asteraceae palaeo-polyploidization history and plant inulin production.</title>
        <authorList>
            <person name="Fan W."/>
            <person name="Wang S."/>
            <person name="Wang H."/>
            <person name="Wang A."/>
            <person name="Jiang F."/>
            <person name="Liu H."/>
            <person name="Zhao H."/>
            <person name="Xu D."/>
            <person name="Zhang Y."/>
        </authorList>
    </citation>
    <scope>NUCLEOTIDE SEQUENCE [LARGE SCALE GENOMIC DNA]</scope>
    <source>
        <strain evidence="2">cv. Yunnan</strain>
    </source>
</reference>
<evidence type="ECO:0000313" key="2">
    <source>
        <dbReference type="Proteomes" id="UP001056120"/>
    </source>
</evidence>
<comment type="caution">
    <text evidence="1">The sequence shown here is derived from an EMBL/GenBank/DDBJ whole genome shotgun (WGS) entry which is preliminary data.</text>
</comment>
<gene>
    <name evidence="1" type="ORF">L1987_05278</name>
</gene>
<reference evidence="1 2" key="2">
    <citation type="journal article" date="2022" name="Mol. Ecol. Resour.">
        <title>The genomes of chicory, endive, great burdock and yacon provide insights into Asteraceae paleo-polyploidization history and plant inulin production.</title>
        <authorList>
            <person name="Fan W."/>
            <person name="Wang S."/>
            <person name="Wang H."/>
            <person name="Wang A."/>
            <person name="Jiang F."/>
            <person name="Liu H."/>
            <person name="Zhao H."/>
            <person name="Xu D."/>
            <person name="Zhang Y."/>
        </authorList>
    </citation>
    <scope>NUCLEOTIDE SEQUENCE [LARGE SCALE GENOMIC DNA]</scope>
    <source>
        <strain evidence="2">cv. Yunnan</strain>
        <tissue evidence="1">Leaves</tissue>
    </source>
</reference>
<dbReference type="Proteomes" id="UP001056120">
    <property type="component" value="Linkage Group LG02"/>
</dbReference>